<dbReference type="Proteomes" id="UP001066276">
    <property type="component" value="Chromosome 2_1"/>
</dbReference>
<name>A0AAV7V7S4_PLEWA</name>
<sequence length="201" mass="22486">MEIYQREVDPCSYKWKVPDRGLCRAVTVAGLHSAGFAVKCPVGTSTKEDPTEAEYFRGEARTEEAAEESEDRAEEEEDVEESEDGSEEEEDAERSDDGEEPQEEAGTEEDAEEIEEGAEEEKDTERSDAGEELQEKARTKGDEGPEAEADKEQCREEPTSRTPRHVPGGTWLHKVRAYLRKIVPTELRGHEGREGEPRGGT</sequence>
<feature type="region of interest" description="Disordered" evidence="1">
    <location>
        <begin position="41"/>
        <end position="169"/>
    </location>
</feature>
<feature type="compositionally biased region" description="Basic and acidic residues" evidence="1">
    <location>
        <begin position="123"/>
        <end position="159"/>
    </location>
</feature>
<keyword evidence="3" id="KW-1185">Reference proteome</keyword>
<evidence type="ECO:0000256" key="1">
    <source>
        <dbReference type="SAM" id="MobiDB-lite"/>
    </source>
</evidence>
<feature type="compositionally biased region" description="Basic and acidic residues" evidence="1">
    <location>
        <begin position="46"/>
        <end position="64"/>
    </location>
</feature>
<evidence type="ECO:0000313" key="2">
    <source>
        <dbReference type="EMBL" id="KAJ1196350.1"/>
    </source>
</evidence>
<dbReference type="AlphaFoldDB" id="A0AAV7V7S4"/>
<gene>
    <name evidence="2" type="ORF">NDU88_000221</name>
</gene>
<accession>A0AAV7V7S4</accession>
<proteinExistence type="predicted"/>
<dbReference type="EMBL" id="JANPWB010000003">
    <property type="protein sequence ID" value="KAJ1196350.1"/>
    <property type="molecule type" value="Genomic_DNA"/>
</dbReference>
<evidence type="ECO:0000313" key="3">
    <source>
        <dbReference type="Proteomes" id="UP001066276"/>
    </source>
</evidence>
<feature type="compositionally biased region" description="Acidic residues" evidence="1">
    <location>
        <begin position="65"/>
        <end position="122"/>
    </location>
</feature>
<organism evidence="2 3">
    <name type="scientific">Pleurodeles waltl</name>
    <name type="common">Iberian ribbed newt</name>
    <dbReference type="NCBI Taxonomy" id="8319"/>
    <lineage>
        <taxon>Eukaryota</taxon>
        <taxon>Metazoa</taxon>
        <taxon>Chordata</taxon>
        <taxon>Craniata</taxon>
        <taxon>Vertebrata</taxon>
        <taxon>Euteleostomi</taxon>
        <taxon>Amphibia</taxon>
        <taxon>Batrachia</taxon>
        <taxon>Caudata</taxon>
        <taxon>Salamandroidea</taxon>
        <taxon>Salamandridae</taxon>
        <taxon>Pleurodelinae</taxon>
        <taxon>Pleurodeles</taxon>
    </lineage>
</organism>
<protein>
    <submittedName>
        <fullName evidence="2">Uncharacterized protein</fullName>
    </submittedName>
</protein>
<comment type="caution">
    <text evidence="2">The sequence shown here is derived from an EMBL/GenBank/DDBJ whole genome shotgun (WGS) entry which is preliminary data.</text>
</comment>
<reference evidence="2" key="1">
    <citation type="journal article" date="2022" name="bioRxiv">
        <title>Sequencing and chromosome-scale assembly of the giantPleurodeles waltlgenome.</title>
        <authorList>
            <person name="Brown T."/>
            <person name="Elewa A."/>
            <person name="Iarovenko S."/>
            <person name="Subramanian E."/>
            <person name="Araus A.J."/>
            <person name="Petzold A."/>
            <person name="Susuki M."/>
            <person name="Suzuki K.-i.T."/>
            <person name="Hayashi T."/>
            <person name="Toyoda A."/>
            <person name="Oliveira C."/>
            <person name="Osipova E."/>
            <person name="Leigh N.D."/>
            <person name="Simon A."/>
            <person name="Yun M.H."/>
        </authorList>
    </citation>
    <scope>NUCLEOTIDE SEQUENCE</scope>
    <source>
        <strain evidence="2">20211129_DDA</strain>
        <tissue evidence="2">Liver</tissue>
    </source>
</reference>